<dbReference type="SUPFAM" id="SSF52540">
    <property type="entry name" value="P-loop containing nucleoside triphosphate hydrolases"/>
    <property type="match status" value="1"/>
</dbReference>
<feature type="transmembrane region" description="Helical" evidence="9">
    <location>
        <begin position="54"/>
        <end position="78"/>
    </location>
</feature>
<feature type="domain" description="ABC transmembrane type-1" evidence="11">
    <location>
        <begin position="18"/>
        <end position="300"/>
    </location>
</feature>
<dbReference type="Proteomes" id="UP000076660">
    <property type="component" value="Unassembled WGS sequence"/>
</dbReference>
<dbReference type="GO" id="GO:0016887">
    <property type="term" value="F:ATP hydrolysis activity"/>
    <property type="evidence" value="ECO:0007669"/>
    <property type="project" value="InterPro"/>
</dbReference>
<feature type="domain" description="ABC transporter" evidence="10">
    <location>
        <begin position="334"/>
        <end position="569"/>
    </location>
</feature>
<dbReference type="InterPro" id="IPR036640">
    <property type="entry name" value="ABC1_TM_sf"/>
</dbReference>
<dbReference type="FunFam" id="1.20.1560.10:FF:000040">
    <property type="entry name" value="Multidrug ABC transporter ATP-binding protein"/>
    <property type="match status" value="1"/>
</dbReference>
<dbReference type="PROSITE" id="PS00211">
    <property type="entry name" value="ABC_TRANSPORTER_1"/>
    <property type="match status" value="1"/>
</dbReference>
<evidence type="ECO:0000313" key="13">
    <source>
        <dbReference type="Proteomes" id="UP000076660"/>
    </source>
</evidence>
<sequence>MLTKLLRIHLRPYRRDLWLIVLLQFVQTLAGLYLPTLNADIIDSGVVKGDIDYILGVGGVMLLVSLVQIACSIGAVYYGARTAMGVGRDVRGAIFHRVQDFSAREVGQFGTPSLITRTTNDVQQVQMLTLMAFTLMVSAPIMCFGGIIMALNQDVTLSWLLVLVVPILGVSVGIIIAKMRPAFRLMQERIDKINQILREQIMGIRVIRAFVKDTHERRRFTKANTELLDVSLVVGRLMALMFPIVMLVMNASSVAVLWFGGLRIDDGSMQIGALTAFLSYLMQILMAVMMATFMFMMVPRAEVSAERITEVLDTHTSVVLPANPVKPGEVHGRLELSDVEFRYPGAEKPVLQEISLLALPGETTAIIGSTGSGKTTLLNLIPRLMDATDGSVRVDGVDVRELDATVLSDAVGLVPQKPYLFAGTVASNLRYGKADATDEELWHALEVAQGKDFVERMPEGLHSPIAQGGTNVSGGQRQRLAIARMLVRRPEIYLFDDSFSALDYATDAALRRALVAETAEATVVIVAQRVSTIRHADRIVVLDEGRVVGIGTHTELMDGNETYREIVLSQLTEQEAA</sequence>
<dbReference type="Gene3D" id="3.40.50.300">
    <property type="entry name" value="P-loop containing nucleotide triphosphate hydrolases"/>
    <property type="match status" value="1"/>
</dbReference>
<dbReference type="FunFam" id="3.40.50.300:FF:000854">
    <property type="entry name" value="Multidrug ABC transporter ATP-binding protein"/>
    <property type="match status" value="1"/>
</dbReference>
<keyword evidence="3" id="KW-1003">Cell membrane</keyword>
<dbReference type="PANTHER" id="PTHR43394:SF1">
    <property type="entry name" value="ATP-BINDING CASSETTE SUB-FAMILY B MEMBER 10, MITOCHONDRIAL"/>
    <property type="match status" value="1"/>
</dbReference>
<dbReference type="PROSITE" id="PS50893">
    <property type="entry name" value="ABC_TRANSPORTER_2"/>
    <property type="match status" value="1"/>
</dbReference>
<keyword evidence="8 9" id="KW-0472">Membrane</keyword>
<dbReference type="CDD" id="cd18548">
    <property type="entry name" value="ABC_6TM_Tm287_like"/>
    <property type="match status" value="1"/>
</dbReference>
<feature type="transmembrane region" description="Helical" evidence="9">
    <location>
        <begin position="127"/>
        <end position="151"/>
    </location>
</feature>
<dbReference type="PANTHER" id="PTHR43394">
    <property type="entry name" value="ATP-DEPENDENT PERMEASE MDL1, MITOCHONDRIAL"/>
    <property type="match status" value="1"/>
</dbReference>
<evidence type="ECO:0000256" key="9">
    <source>
        <dbReference type="SAM" id="Phobius"/>
    </source>
</evidence>
<dbReference type="Pfam" id="PF00005">
    <property type="entry name" value="ABC_tran"/>
    <property type="match status" value="1"/>
</dbReference>
<dbReference type="Pfam" id="PF00664">
    <property type="entry name" value="ABC_membrane"/>
    <property type="match status" value="1"/>
</dbReference>
<dbReference type="SMART" id="SM00382">
    <property type="entry name" value="AAA"/>
    <property type="match status" value="1"/>
</dbReference>
<evidence type="ECO:0000256" key="2">
    <source>
        <dbReference type="ARBA" id="ARBA00022448"/>
    </source>
</evidence>
<dbReference type="GO" id="GO:0005524">
    <property type="term" value="F:ATP binding"/>
    <property type="evidence" value="ECO:0007669"/>
    <property type="project" value="UniProtKB-KW"/>
</dbReference>
<feature type="transmembrane region" description="Helical" evidence="9">
    <location>
        <begin position="271"/>
        <end position="298"/>
    </location>
</feature>
<gene>
    <name evidence="12" type="ORF">AVR91_0205250</name>
</gene>
<organism evidence="12 13">
    <name type="scientific">Amycolatopsis keratiniphila subsp. keratiniphila</name>
    <dbReference type="NCBI Taxonomy" id="227715"/>
    <lineage>
        <taxon>Bacteria</taxon>
        <taxon>Bacillati</taxon>
        <taxon>Actinomycetota</taxon>
        <taxon>Actinomycetes</taxon>
        <taxon>Pseudonocardiales</taxon>
        <taxon>Pseudonocardiaceae</taxon>
        <taxon>Amycolatopsis</taxon>
        <taxon>Amycolatopsis japonica group</taxon>
    </lineage>
</organism>
<dbReference type="GO" id="GO:0005886">
    <property type="term" value="C:plasma membrane"/>
    <property type="evidence" value="ECO:0007669"/>
    <property type="project" value="UniProtKB-SubCell"/>
</dbReference>
<evidence type="ECO:0000259" key="11">
    <source>
        <dbReference type="PROSITE" id="PS50929"/>
    </source>
</evidence>
<dbReference type="InterPro" id="IPR039421">
    <property type="entry name" value="Type_1_exporter"/>
</dbReference>
<comment type="subcellular location">
    <subcellularLocation>
        <location evidence="1">Cell membrane</location>
        <topology evidence="1">Multi-pass membrane protein</topology>
    </subcellularLocation>
</comment>
<evidence type="ECO:0000313" key="12">
    <source>
        <dbReference type="EMBL" id="ONF73537.1"/>
    </source>
</evidence>
<reference evidence="12 13" key="1">
    <citation type="submission" date="2016-12" db="EMBL/GenBank/DDBJ databases">
        <title>Amycolatopsis keratiniphila subsp. keratiniphila genome sequencing and assembly.</title>
        <authorList>
            <person name="Mayilraj S."/>
            <person name="Kaur N."/>
        </authorList>
    </citation>
    <scope>NUCLEOTIDE SEQUENCE [LARGE SCALE GENOMIC DNA]</scope>
    <source>
        <strain evidence="12 13">DSM 44409</strain>
    </source>
</reference>
<comment type="caution">
    <text evidence="12">The sequence shown here is derived from an EMBL/GenBank/DDBJ whole genome shotgun (WGS) entry which is preliminary data.</text>
</comment>
<name>A0A1W2M143_9PSEU</name>
<proteinExistence type="predicted"/>
<dbReference type="EMBL" id="LQMT02000007">
    <property type="protein sequence ID" value="ONF73537.1"/>
    <property type="molecule type" value="Genomic_DNA"/>
</dbReference>
<feature type="transmembrane region" description="Helical" evidence="9">
    <location>
        <begin position="157"/>
        <end position="177"/>
    </location>
</feature>
<keyword evidence="7 9" id="KW-1133">Transmembrane helix</keyword>
<keyword evidence="2" id="KW-0813">Transport</keyword>
<evidence type="ECO:0000256" key="7">
    <source>
        <dbReference type="ARBA" id="ARBA00022989"/>
    </source>
</evidence>
<protein>
    <submittedName>
        <fullName evidence="12">Multidrug ABC transporter ATP-binding protein</fullName>
    </submittedName>
</protein>
<feature type="transmembrane region" description="Helical" evidence="9">
    <location>
        <begin position="17"/>
        <end position="34"/>
    </location>
</feature>
<feature type="transmembrane region" description="Helical" evidence="9">
    <location>
        <begin position="237"/>
        <end position="259"/>
    </location>
</feature>
<evidence type="ECO:0000256" key="3">
    <source>
        <dbReference type="ARBA" id="ARBA00022475"/>
    </source>
</evidence>
<dbReference type="InterPro" id="IPR003439">
    <property type="entry name" value="ABC_transporter-like_ATP-bd"/>
</dbReference>
<dbReference type="SUPFAM" id="SSF90123">
    <property type="entry name" value="ABC transporter transmembrane region"/>
    <property type="match status" value="1"/>
</dbReference>
<dbReference type="InterPro" id="IPR017871">
    <property type="entry name" value="ABC_transporter-like_CS"/>
</dbReference>
<dbReference type="InterPro" id="IPR011527">
    <property type="entry name" value="ABC1_TM_dom"/>
</dbReference>
<keyword evidence="6 12" id="KW-0067">ATP-binding</keyword>
<dbReference type="AlphaFoldDB" id="A0A1W2M143"/>
<evidence type="ECO:0000256" key="4">
    <source>
        <dbReference type="ARBA" id="ARBA00022692"/>
    </source>
</evidence>
<keyword evidence="5" id="KW-0547">Nucleotide-binding</keyword>
<evidence type="ECO:0000256" key="1">
    <source>
        <dbReference type="ARBA" id="ARBA00004651"/>
    </source>
</evidence>
<evidence type="ECO:0000256" key="8">
    <source>
        <dbReference type="ARBA" id="ARBA00023136"/>
    </source>
</evidence>
<dbReference type="PROSITE" id="PS50929">
    <property type="entry name" value="ABC_TM1F"/>
    <property type="match status" value="1"/>
</dbReference>
<accession>A0A1W2M143</accession>
<dbReference type="GO" id="GO:0015421">
    <property type="term" value="F:ABC-type oligopeptide transporter activity"/>
    <property type="evidence" value="ECO:0007669"/>
    <property type="project" value="TreeGrafter"/>
</dbReference>
<dbReference type="RefSeq" id="WP_063270902.1">
    <property type="nucleotide sequence ID" value="NZ_LQMT02000007.1"/>
</dbReference>
<dbReference type="InterPro" id="IPR027417">
    <property type="entry name" value="P-loop_NTPase"/>
</dbReference>
<evidence type="ECO:0000259" key="10">
    <source>
        <dbReference type="PROSITE" id="PS50893"/>
    </source>
</evidence>
<dbReference type="OrthoDB" id="9806127at2"/>
<keyword evidence="4 9" id="KW-0812">Transmembrane</keyword>
<evidence type="ECO:0000256" key="6">
    <source>
        <dbReference type="ARBA" id="ARBA00022840"/>
    </source>
</evidence>
<dbReference type="Gene3D" id="1.20.1560.10">
    <property type="entry name" value="ABC transporter type 1, transmembrane domain"/>
    <property type="match status" value="1"/>
</dbReference>
<dbReference type="InterPro" id="IPR003593">
    <property type="entry name" value="AAA+_ATPase"/>
</dbReference>
<evidence type="ECO:0000256" key="5">
    <source>
        <dbReference type="ARBA" id="ARBA00022741"/>
    </source>
</evidence>